<comment type="caution">
    <text evidence="1">The sequence shown here is derived from an EMBL/GenBank/DDBJ whole genome shotgun (WGS) entry which is preliminary data.</text>
</comment>
<dbReference type="RefSeq" id="WP_186887034.1">
    <property type="nucleotide sequence ID" value="NZ_JACONZ010000001.1"/>
</dbReference>
<organism evidence="1 2">
    <name type="scientific">Anaerofilum hominis</name>
    <dbReference type="NCBI Taxonomy" id="2763016"/>
    <lineage>
        <taxon>Bacteria</taxon>
        <taxon>Bacillati</taxon>
        <taxon>Bacillota</taxon>
        <taxon>Clostridia</taxon>
        <taxon>Eubacteriales</taxon>
        <taxon>Oscillospiraceae</taxon>
        <taxon>Anaerofilum</taxon>
    </lineage>
</organism>
<dbReference type="AlphaFoldDB" id="A0A923I5I8"/>
<gene>
    <name evidence="1" type="ORF">H8S23_04185</name>
</gene>
<reference evidence="1" key="1">
    <citation type="submission" date="2020-08" db="EMBL/GenBank/DDBJ databases">
        <title>Genome public.</title>
        <authorList>
            <person name="Liu C."/>
            <person name="Sun Q."/>
        </authorList>
    </citation>
    <scope>NUCLEOTIDE SEQUENCE</scope>
    <source>
        <strain evidence="1">BX8</strain>
    </source>
</reference>
<accession>A0A923I5I8</accession>
<dbReference type="EMBL" id="JACONZ010000001">
    <property type="protein sequence ID" value="MBC5580698.1"/>
    <property type="molecule type" value="Genomic_DNA"/>
</dbReference>
<proteinExistence type="predicted"/>
<keyword evidence="2" id="KW-1185">Reference proteome</keyword>
<name>A0A923I5I8_9FIRM</name>
<dbReference type="Proteomes" id="UP000659630">
    <property type="component" value="Unassembled WGS sequence"/>
</dbReference>
<protein>
    <submittedName>
        <fullName evidence="1">FeoB-associated Cys-rich membrane protein</fullName>
    </submittedName>
</protein>
<evidence type="ECO:0000313" key="2">
    <source>
        <dbReference type="Proteomes" id="UP000659630"/>
    </source>
</evidence>
<evidence type="ECO:0000313" key="1">
    <source>
        <dbReference type="EMBL" id="MBC5580698.1"/>
    </source>
</evidence>
<sequence>MHLIDFVLIGLLALAAALAVRHWTRRRGRGCCGDCAACAARCAGRKRD</sequence>